<organism evidence="1">
    <name type="scientific">Albugo laibachii Nc14</name>
    <dbReference type="NCBI Taxonomy" id="890382"/>
    <lineage>
        <taxon>Eukaryota</taxon>
        <taxon>Sar</taxon>
        <taxon>Stramenopiles</taxon>
        <taxon>Oomycota</taxon>
        <taxon>Peronosporomycetes</taxon>
        <taxon>Albuginales</taxon>
        <taxon>Albuginaceae</taxon>
        <taxon>Albugo</taxon>
    </lineage>
</organism>
<reference evidence="1" key="1">
    <citation type="journal article" date="2011" name="PLoS Biol.">
        <title>Gene gain and loss during evolution of obligate parasitism in the white rust pathogen of Arabidopsis thaliana.</title>
        <authorList>
            <person name="Kemen E."/>
            <person name="Gardiner A."/>
            <person name="Schultz-Larsen T."/>
            <person name="Kemen A.C."/>
            <person name="Balmuth A.L."/>
            <person name="Robert-Seilaniantz A."/>
            <person name="Bailey K."/>
            <person name="Holub E."/>
            <person name="Studholme D.J."/>
            <person name="Maclean D."/>
            <person name="Jones J.D."/>
        </authorList>
    </citation>
    <scope>NUCLEOTIDE SEQUENCE</scope>
</reference>
<protein>
    <submittedName>
        <fullName evidence="1">AlNc14C278G10081 protein</fullName>
    </submittedName>
</protein>
<accession>F0WUT3</accession>
<evidence type="ECO:0000313" key="1">
    <source>
        <dbReference type="EMBL" id="CCA25169.1"/>
    </source>
</evidence>
<proteinExistence type="predicted"/>
<name>F0WUT3_9STRA</name>
<gene>
    <name evidence="1" type="primary">AlNc14C278G10081</name>
    <name evidence="1" type="ORF">ALNC14_113130</name>
</gene>
<reference evidence="1" key="2">
    <citation type="submission" date="2011-02" db="EMBL/GenBank/DDBJ databases">
        <authorList>
            <person name="MacLean D."/>
        </authorList>
    </citation>
    <scope>NUCLEOTIDE SEQUENCE</scope>
</reference>
<dbReference type="AlphaFoldDB" id="F0WUT3"/>
<dbReference type="HOGENOM" id="CLU_3036364_0_0_1"/>
<dbReference type="EMBL" id="FR824323">
    <property type="protein sequence ID" value="CCA25169.1"/>
    <property type="molecule type" value="Genomic_DNA"/>
</dbReference>
<sequence length="55" mass="5947">MYRTILPAQVTSVGVRDSPDFTSACCSDAFFLRRAGLLRGSRAWAVIPRTASSPS</sequence>